<name>A0AAV4DXV7_9GAST</name>
<evidence type="ECO:0000313" key="3">
    <source>
        <dbReference type="Proteomes" id="UP000735302"/>
    </source>
</evidence>
<reference evidence="2 3" key="1">
    <citation type="journal article" date="2021" name="Elife">
        <title>Chloroplast acquisition without the gene transfer in kleptoplastic sea slugs, Plakobranchus ocellatus.</title>
        <authorList>
            <person name="Maeda T."/>
            <person name="Takahashi S."/>
            <person name="Yoshida T."/>
            <person name="Shimamura S."/>
            <person name="Takaki Y."/>
            <person name="Nagai Y."/>
            <person name="Toyoda A."/>
            <person name="Suzuki Y."/>
            <person name="Arimoto A."/>
            <person name="Ishii H."/>
            <person name="Satoh N."/>
            <person name="Nishiyama T."/>
            <person name="Hasebe M."/>
            <person name="Maruyama T."/>
            <person name="Minagawa J."/>
            <person name="Obokata J."/>
            <person name="Shigenobu S."/>
        </authorList>
    </citation>
    <scope>NUCLEOTIDE SEQUENCE [LARGE SCALE GENOMIC DNA]</scope>
</reference>
<evidence type="ECO:0000256" key="1">
    <source>
        <dbReference type="SAM" id="MobiDB-lite"/>
    </source>
</evidence>
<feature type="region of interest" description="Disordered" evidence="1">
    <location>
        <begin position="1"/>
        <end position="73"/>
    </location>
</feature>
<dbReference type="EMBL" id="BLXT01008455">
    <property type="protein sequence ID" value="GFO48904.1"/>
    <property type="molecule type" value="Genomic_DNA"/>
</dbReference>
<comment type="caution">
    <text evidence="2">The sequence shown here is derived from an EMBL/GenBank/DDBJ whole genome shotgun (WGS) entry which is preliminary data.</text>
</comment>
<protein>
    <submittedName>
        <fullName evidence="2">Uncharacterized protein</fullName>
    </submittedName>
</protein>
<evidence type="ECO:0000313" key="2">
    <source>
        <dbReference type="EMBL" id="GFO48904.1"/>
    </source>
</evidence>
<accession>A0AAV4DXV7</accession>
<dbReference type="Proteomes" id="UP000735302">
    <property type="component" value="Unassembled WGS sequence"/>
</dbReference>
<dbReference type="AlphaFoldDB" id="A0AAV4DXV7"/>
<keyword evidence="3" id="KW-1185">Reference proteome</keyword>
<organism evidence="2 3">
    <name type="scientific">Plakobranchus ocellatus</name>
    <dbReference type="NCBI Taxonomy" id="259542"/>
    <lineage>
        <taxon>Eukaryota</taxon>
        <taxon>Metazoa</taxon>
        <taxon>Spiralia</taxon>
        <taxon>Lophotrochozoa</taxon>
        <taxon>Mollusca</taxon>
        <taxon>Gastropoda</taxon>
        <taxon>Heterobranchia</taxon>
        <taxon>Euthyneura</taxon>
        <taxon>Panpulmonata</taxon>
        <taxon>Sacoglossa</taxon>
        <taxon>Placobranchoidea</taxon>
        <taxon>Plakobranchidae</taxon>
        <taxon>Plakobranchus</taxon>
    </lineage>
</organism>
<gene>
    <name evidence="2" type="ORF">PoB_007540900</name>
</gene>
<sequence length="73" mass="8528">MEGKTEEMEIQTGRKTETEKEEGSLGRYSGRKDGKDGDTNRWENRNRERRRKLRPFSGYADDDRDEAQVSSSN</sequence>
<feature type="compositionally biased region" description="Basic and acidic residues" evidence="1">
    <location>
        <begin position="1"/>
        <end position="46"/>
    </location>
</feature>
<proteinExistence type="predicted"/>